<evidence type="ECO:0000313" key="2">
    <source>
        <dbReference type="EMBL" id="RNL66677.1"/>
    </source>
</evidence>
<protein>
    <recommendedName>
        <fullName evidence="4">Phage integrase family protein</fullName>
    </recommendedName>
</protein>
<evidence type="ECO:0000256" key="1">
    <source>
        <dbReference type="ARBA" id="ARBA00023172"/>
    </source>
</evidence>
<gene>
    <name evidence="2" type="ORF">D0911_03820</name>
</gene>
<evidence type="ECO:0000313" key="3">
    <source>
        <dbReference type="Proteomes" id="UP000274695"/>
    </source>
</evidence>
<dbReference type="InterPro" id="IPR013762">
    <property type="entry name" value="Integrase-like_cat_sf"/>
</dbReference>
<keyword evidence="3" id="KW-1185">Reference proteome</keyword>
<sequence length="623" mass="71508">MQYKFGDVISKAAADSSNLRLSQAINDGTPYTGIVTLQKTINGTYIVLSDYHDMEWTLPESWFPKSSKPYRRQLNFNKVPECYVDVAKHCAKIDIQSGHRGSTIVVKYKTLQVLLNYLASQNIRNTSNITPLVTIQYVNHLKTRNSYKGKRLSAQMITMYLRAVEYLHQCMTKTEQSFPHPWPDSSAYILAGVRKHRIGKPKTLLIPDEVFSRVFKFANSYLERSTKLLKLQDIDTAIKKDYSHLSNEPIWQRRTATLKRQGYDSVSSFYTDILLLESACWWIILGTTGIRVHELCEIEADNHYSKLDEYGERYYFIVSRSLKTGYQLTSWLCPEIAIRALDVITCLSAPLRDALDKQQKEAVSRGDHITAERAERVRRSCLLTKNKDSYNTIDVQDGRTINSRLRRLVKAAGADWHYSSHQSRRTFAHFVAHNQLGDLRYLRDHYKHWSLDMTSLYALDEALDLELFTEINNSYKEVGMNILEHWLNDNTPITGGLKTRIIALRNKEDTVKTYGSRKEMIEIVSDSIIVRSTGIAWCTNDSFGCSGGQCEDCNHSIIDDSRQYHWEAIYAQQLELRAISDQVGPGGSATIERTIIRCEKVLSELGADINEIKKRITEHAKKN</sequence>
<dbReference type="EMBL" id="RHGB01000003">
    <property type="protein sequence ID" value="RNL66677.1"/>
    <property type="molecule type" value="Genomic_DNA"/>
</dbReference>
<dbReference type="Gene3D" id="1.10.443.10">
    <property type="entry name" value="Intergrase catalytic core"/>
    <property type="match status" value="1"/>
</dbReference>
<dbReference type="SUPFAM" id="SSF56349">
    <property type="entry name" value="DNA breaking-rejoining enzymes"/>
    <property type="match status" value="1"/>
</dbReference>
<proteinExistence type="predicted"/>
<evidence type="ECO:0008006" key="4">
    <source>
        <dbReference type="Google" id="ProtNLM"/>
    </source>
</evidence>
<name>A0ABX9W8S4_9GAMM</name>
<comment type="caution">
    <text evidence="2">The sequence shown here is derived from an EMBL/GenBank/DDBJ whole genome shotgun (WGS) entry which is preliminary data.</text>
</comment>
<dbReference type="Proteomes" id="UP000274695">
    <property type="component" value="Unassembled WGS sequence"/>
</dbReference>
<organism evidence="2 3">
    <name type="scientific">Zhongshania marina</name>
    <dbReference type="NCBI Taxonomy" id="2304603"/>
    <lineage>
        <taxon>Bacteria</taxon>
        <taxon>Pseudomonadati</taxon>
        <taxon>Pseudomonadota</taxon>
        <taxon>Gammaproteobacteria</taxon>
        <taxon>Cellvibrionales</taxon>
        <taxon>Spongiibacteraceae</taxon>
        <taxon>Zhongshania</taxon>
    </lineage>
</organism>
<accession>A0ABX9W8S4</accession>
<dbReference type="RefSeq" id="WP_123181567.1">
    <property type="nucleotide sequence ID" value="NZ_RHGB01000003.1"/>
</dbReference>
<dbReference type="InterPro" id="IPR011010">
    <property type="entry name" value="DNA_brk_join_enz"/>
</dbReference>
<keyword evidence="1" id="KW-0233">DNA recombination</keyword>
<reference evidence="2 3" key="1">
    <citation type="submission" date="2018-10" db="EMBL/GenBank/DDBJ databases">
        <title>Draft genome sequence of Zhongshania sp. DSW25-10.</title>
        <authorList>
            <person name="Oh J."/>
        </authorList>
    </citation>
    <scope>NUCLEOTIDE SEQUENCE [LARGE SCALE GENOMIC DNA]</scope>
    <source>
        <strain evidence="2 3">DSW25-10</strain>
    </source>
</reference>